<dbReference type="PANTHER" id="PTHR48182">
    <property type="entry name" value="PROTEIN SERAC1"/>
    <property type="match status" value="1"/>
</dbReference>
<reference evidence="14" key="1">
    <citation type="submission" date="2022-07" db="EMBL/GenBank/DDBJ databases">
        <title>Fungi with potential for degradation of polypropylene.</title>
        <authorList>
            <person name="Gostincar C."/>
        </authorList>
    </citation>
    <scope>NUCLEOTIDE SEQUENCE</scope>
    <source>
        <strain evidence="14">EXF-13308</strain>
    </source>
</reference>
<evidence type="ECO:0000256" key="3">
    <source>
        <dbReference type="ARBA" id="ARBA00004240"/>
    </source>
</evidence>
<dbReference type="PANTHER" id="PTHR48182:SF2">
    <property type="entry name" value="PROTEIN SERAC1"/>
    <property type="match status" value="1"/>
</dbReference>
<evidence type="ECO:0000256" key="9">
    <source>
        <dbReference type="ARBA" id="ARBA00023136"/>
    </source>
</evidence>
<dbReference type="Pfam" id="PF01544">
    <property type="entry name" value="CorA"/>
    <property type="match status" value="1"/>
</dbReference>
<sequence length="1193" mass="134560">MNGGRRNHRADPAPGSQDPTYAQDDSAPAQVGAPGESTQPRRPGTPAEAMEPDHARRSGGSSQADAAPTLGLGLQAPTISDDENENEKSRSNRSSYSHWDPEPGFAHVDGEIDGTGYNETKVDIITVPCPGADPVETWARDPLPDDYFGSPSDFDLHGDGHDAVKELAGDVILTPAISYHLPKAAHLWVRQGIRKSANAARVLLYRHRELTEKLDLDMLAQDLLDHVLRLRKDLNPSRPLFFIAHSIGGLVVKLALLKARQHPTYRGILYNCHGVTFFATPHRGSSYMSMTNLRESIRLLMHLQHPLPMSIADDLRLGESTLLKMHEDFAAIASDMRIWTFYETIDSLLSEGSESALTDTVQFSAPLVSIKSALVGVRQETVYSSLESGHANCASFGPQNPKTMAAYLEDLSLAVSKAVDLSQYTHTPLTLKERVKVEVIGFYEDPDAAMDSAIRLYFTKYHLADFLDKGPERCLAERLTGGPKSSPDNSPPMDGAEILSKHPAEGTVARRVAKVDLNLRILFMWIHTPFTNPPWVKSIFDKLSETHGQDFAKLFNNENWVSRHVQGRHSQSQPSFVKPACSYIPVDSASSPRTSFANSGTSVSKKPSPSYLYLYLPYLHFDTYLNVLKRRNIMRRRMKHGRAKPVPSDIADLDSLELKVIWEFLGYDPALNCRRTLDQFGYPSLKDTYARDDDQMLYKLTREDIPQQAMYFTQTRTTAGIRDGNESIGSTVKGQSVVTSARALRGQEAEKTEYENETDIDLELEVRDGNLLMVDQLWLWAIDTTTLTTFFPKRDSRPIEGPMFQQADLRNSVYNELNGDLTGRCENALDLAAFITLHAVTVLLDRSSHPDLEVFRIFEEAIGMLTERMTSNMKRFRMQSFREIIVDGSDYDDPDEMRPQSIKKRHKRELKRAERENRDNTSALLELRDLEDELTTLLRLFDTQSQVIEKMKSIYSSDTLKDITENGRVYLTEALARLEEYKAQTTEMLKRVDTTRKDYEKLLEMAQRQAQVDDVRWSRLQTELASSQNLSVMIFTTFTVIFLPLSFFTGLFGMNTLEWGGDRGKFPTIGYIGSIALPISALLIAGTLLAAFSSRVQAVFKAVFRQTRKGLVGVAQRGVVALQPADKRLARMSRKKREAWEEREYRDSKRKDKTYDFWATVRRQRGSAAYLIPDLNRKPFGRPAARKATWRSA</sequence>
<dbReference type="AlphaFoldDB" id="A0AA38VU20"/>
<dbReference type="InterPro" id="IPR029058">
    <property type="entry name" value="AB_hydrolase_fold"/>
</dbReference>
<dbReference type="SUPFAM" id="SSF144083">
    <property type="entry name" value="Magnesium transport protein CorA, transmembrane region"/>
    <property type="match status" value="1"/>
</dbReference>
<dbReference type="Gene3D" id="1.20.58.340">
    <property type="entry name" value="Magnesium transport protein CorA, transmembrane region"/>
    <property type="match status" value="1"/>
</dbReference>
<proteinExistence type="inferred from homology"/>
<name>A0AA38VU20_9PEZI</name>
<dbReference type="GO" id="GO:0005783">
    <property type="term" value="C:endoplasmic reticulum"/>
    <property type="evidence" value="ECO:0007669"/>
    <property type="project" value="UniProtKB-SubCell"/>
</dbReference>
<evidence type="ECO:0000256" key="5">
    <source>
        <dbReference type="ARBA" id="ARBA00022692"/>
    </source>
</evidence>
<feature type="compositionally biased region" description="Basic residues" evidence="11">
    <location>
        <begin position="901"/>
        <end position="910"/>
    </location>
</feature>
<keyword evidence="9 12" id="KW-0472">Membrane</keyword>
<dbReference type="Proteomes" id="UP001174694">
    <property type="component" value="Unassembled WGS sequence"/>
</dbReference>
<evidence type="ECO:0000313" key="15">
    <source>
        <dbReference type="Proteomes" id="UP001174694"/>
    </source>
</evidence>
<feature type="domain" description="DUF676" evidence="13">
    <location>
        <begin position="208"/>
        <end position="311"/>
    </location>
</feature>
<keyword evidence="10" id="KW-0175">Coiled coil</keyword>
<dbReference type="GO" id="GO:0016020">
    <property type="term" value="C:membrane"/>
    <property type="evidence" value="ECO:0007669"/>
    <property type="project" value="UniProtKB-SubCell"/>
</dbReference>
<evidence type="ECO:0000256" key="6">
    <source>
        <dbReference type="ARBA" id="ARBA00022824"/>
    </source>
</evidence>
<evidence type="ECO:0000313" key="14">
    <source>
        <dbReference type="EMBL" id="KAJ9151412.1"/>
    </source>
</evidence>
<dbReference type="Gene3D" id="3.40.50.1820">
    <property type="entry name" value="alpha/beta hydrolase"/>
    <property type="match status" value="1"/>
</dbReference>
<keyword evidence="15" id="KW-1185">Reference proteome</keyword>
<evidence type="ECO:0000256" key="1">
    <source>
        <dbReference type="ARBA" id="ARBA00004141"/>
    </source>
</evidence>
<gene>
    <name evidence="14" type="ORF">NKR23_g3136</name>
</gene>
<feature type="transmembrane region" description="Helical" evidence="12">
    <location>
        <begin position="1029"/>
        <end position="1049"/>
    </location>
</feature>
<dbReference type="InterPro" id="IPR045863">
    <property type="entry name" value="CorA_TM1_TM2"/>
</dbReference>
<dbReference type="GO" id="GO:0046873">
    <property type="term" value="F:metal ion transmembrane transporter activity"/>
    <property type="evidence" value="ECO:0007669"/>
    <property type="project" value="InterPro"/>
</dbReference>
<accession>A0AA38VU20</accession>
<comment type="similarity">
    <text evidence="4">Belongs to the putative lipase ROG1 family.</text>
</comment>
<keyword evidence="7 12" id="KW-1133">Transmembrane helix</keyword>
<feature type="transmembrane region" description="Helical" evidence="12">
    <location>
        <begin position="1069"/>
        <end position="1092"/>
    </location>
</feature>
<feature type="region of interest" description="Disordered" evidence="11">
    <location>
        <begin position="1"/>
        <end position="113"/>
    </location>
</feature>
<keyword evidence="8" id="KW-0496">Mitochondrion</keyword>
<evidence type="ECO:0000256" key="11">
    <source>
        <dbReference type="SAM" id="MobiDB-lite"/>
    </source>
</evidence>
<evidence type="ECO:0000256" key="10">
    <source>
        <dbReference type="SAM" id="Coils"/>
    </source>
</evidence>
<evidence type="ECO:0000256" key="2">
    <source>
        <dbReference type="ARBA" id="ARBA00004173"/>
    </source>
</evidence>
<evidence type="ECO:0000256" key="7">
    <source>
        <dbReference type="ARBA" id="ARBA00022989"/>
    </source>
</evidence>
<dbReference type="InterPro" id="IPR002523">
    <property type="entry name" value="MgTranspt_CorA/ZnTranspt_ZntB"/>
</dbReference>
<dbReference type="InterPro" id="IPR007751">
    <property type="entry name" value="DUF676_lipase-like"/>
</dbReference>
<evidence type="ECO:0000259" key="13">
    <source>
        <dbReference type="Pfam" id="PF05057"/>
    </source>
</evidence>
<dbReference type="GO" id="GO:0005739">
    <property type="term" value="C:mitochondrion"/>
    <property type="evidence" value="ECO:0007669"/>
    <property type="project" value="UniProtKB-SubCell"/>
</dbReference>
<protein>
    <submittedName>
        <fullName evidence="14">Protein SERAC1</fullName>
    </submittedName>
</protein>
<feature type="coiled-coil region" evidence="10">
    <location>
        <begin position="971"/>
        <end position="1009"/>
    </location>
</feature>
<comment type="caution">
    <text evidence="14">The sequence shown here is derived from an EMBL/GenBank/DDBJ whole genome shotgun (WGS) entry which is preliminary data.</text>
</comment>
<dbReference type="EMBL" id="JANBVO010000006">
    <property type="protein sequence ID" value="KAJ9151412.1"/>
    <property type="molecule type" value="Genomic_DNA"/>
</dbReference>
<comment type="subcellular location">
    <subcellularLocation>
        <location evidence="3">Endoplasmic reticulum</location>
    </subcellularLocation>
    <subcellularLocation>
        <location evidence="1">Membrane</location>
        <topology evidence="1">Multi-pass membrane protein</topology>
    </subcellularLocation>
    <subcellularLocation>
        <location evidence="2">Mitochondrion</location>
    </subcellularLocation>
</comment>
<feature type="region of interest" description="Disordered" evidence="11">
    <location>
        <begin position="477"/>
        <end position="501"/>
    </location>
</feature>
<keyword evidence="6" id="KW-0256">Endoplasmic reticulum</keyword>
<organism evidence="14 15">
    <name type="scientific">Pleurostoma richardsiae</name>
    <dbReference type="NCBI Taxonomy" id="41990"/>
    <lineage>
        <taxon>Eukaryota</taxon>
        <taxon>Fungi</taxon>
        <taxon>Dikarya</taxon>
        <taxon>Ascomycota</taxon>
        <taxon>Pezizomycotina</taxon>
        <taxon>Sordariomycetes</taxon>
        <taxon>Sordariomycetidae</taxon>
        <taxon>Calosphaeriales</taxon>
        <taxon>Pleurostomataceae</taxon>
        <taxon>Pleurostoma</taxon>
    </lineage>
</organism>
<dbReference type="Pfam" id="PF05057">
    <property type="entry name" value="DUF676"/>
    <property type="match status" value="1"/>
</dbReference>
<evidence type="ECO:0000256" key="12">
    <source>
        <dbReference type="SAM" id="Phobius"/>
    </source>
</evidence>
<dbReference type="InterPro" id="IPR052374">
    <property type="entry name" value="SERAC1"/>
</dbReference>
<feature type="region of interest" description="Disordered" evidence="11">
    <location>
        <begin position="892"/>
        <end position="918"/>
    </location>
</feature>
<dbReference type="SUPFAM" id="SSF53474">
    <property type="entry name" value="alpha/beta-Hydrolases"/>
    <property type="match status" value="1"/>
</dbReference>
<keyword evidence="5 12" id="KW-0812">Transmembrane</keyword>
<evidence type="ECO:0000256" key="4">
    <source>
        <dbReference type="ARBA" id="ARBA00007920"/>
    </source>
</evidence>
<evidence type="ECO:0000256" key="8">
    <source>
        <dbReference type="ARBA" id="ARBA00023128"/>
    </source>
</evidence>